<comment type="caution">
    <text evidence="2">The sequence shown here is derived from an EMBL/GenBank/DDBJ whole genome shotgun (WGS) entry which is preliminary data.</text>
</comment>
<dbReference type="Proteomes" id="UP001595979">
    <property type="component" value="Unassembled WGS sequence"/>
</dbReference>
<feature type="compositionally biased region" description="Pro residues" evidence="1">
    <location>
        <begin position="189"/>
        <end position="203"/>
    </location>
</feature>
<evidence type="ECO:0000313" key="3">
    <source>
        <dbReference type="Proteomes" id="UP001595979"/>
    </source>
</evidence>
<dbReference type="EMBL" id="JBHSOH010000005">
    <property type="protein sequence ID" value="MFC5847583.1"/>
    <property type="molecule type" value="Genomic_DNA"/>
</dbReference>
<organism evidence="2 3">
    <name type="scientific">Deinococcus petrolearius</name>
    <dbReference type="NCBI Taxonomy" id="1751295"/>
    <lineage>
        <taxon>Bacteria</taxon>
        <taxon>Thermotogati</taxon>
        <taxon>Deinococcota</taxon>
        <taxon>Deinococci</taxon>
        <taxon>Deinococcales</taxon>
        <taxon>Deinococcaceae</taxon>
        <taxon>Deinococcus</taxon>
    </lineage>
</organism>
<evidence type="ECO:0000256" key="1">
    <source>
        <dbReference type="SAM" id="MobiDB-lite"/>
    </source>
</evidence>
<sequence length="203" mass="21424">MWGVLLTLGLFVDEGLGNTVGVPFGGAGTVAVPRPPDMGLDPPPRAQPPLYSPRGDAAALRFCRDIPKYSTCQVFLVRPGLPTRALPRSDVQRLLWSPDGRFLIGAGANTVRLWNLAGGVRAQVPQPPGAGATRLVRTRTVTGLHLRRGELCVSLLADVFRKSGGPAVAGRTATFRYALPALRPAERAPSPPGRATPPPATCP</sequence>
<dbReference type="InterPro" id="IPR015943">
    <property type="entry name" value="WD40/YVTN_repeat-like_dom_sf"/>
</dbReference>
<name>A0ABW1DFR9_9DEIO</name>
<evidence type="ECO:0000313" key="2">
    <source>
        <dbReference type="EMBL" id="MFC5847583.1"/>
    </source>
</evidence>
<dbReference type="RefSeq" id="WP_380046851.1">
    <property type="nucleotide sequence ID" value="NZ_JBHSOH010000005.1"/>
</dbReference>
<accession>A0ABW1DFR9</accession>
<proteinExistence type="predicted"/>
<dbReference type="InterPro" id="IPR011044">
    <property type="entry name" value="Quino_amine_DH_bsu"/>
</dbReference>
<feature type="region of interest" description="Disordered" evidence="1">
    <location>
        <begin position="184"/>
        <end position="203"/>
    </location>
</feature>
<dbReference type="SUPFAM" id="SSF50969">
    <property type="entry name" value="YVTN repeat-like/Quinoprotein amine dehydrogenase"/>
    <property type="match status" value="1"/>
</dbReference>
<keyword evidence="3" id="KW-1185">Reference proteome</keyword>
<dbReference type="Gene3D" id="2.130.10.10">
    <property type="entry name" value="YVTN repeat-like/Quinoprotein amine dehydrogenase"/>
    <property type="match status" value="1"/>
</dbReference>
<gene>
    <name evidence="2" type="ORF">ACFPQ6_04605</name>
</gene>
<protein>
    <recommendedName>
        <fullName evidence="4">WD-40 repeat protein</fullName>
    </recommendedName>
</protein>
<evidence type="ECO:0008006" key="4">
    <source>
        <dbReference type="Google" id="ProtNLM"/>
    </source>
</evidence>
<reference evidence="3" key="1">
    <citation type="journal article" date="2019" name="Int. J. Syst. Evol. Microbiol.">
        <title>The Global Catalogue of Microorganisms (GCM) 10K type strain sequencing project: providing services to taxonomists for standard genome sequencing and annotation.</title>
        <authorList>
            <consortium name="The Broad Institute Genomics Platform"/>
            <consortium name="The Broad Institute Genome Sequencing Center for Infectious Disease"/>
            <person name="Wu L."/>
            <person name="Ma J."/>
        </authorList>
    </citation>
    <scope>NUCLEOTIDE SEQUENCE [LARGE SCALE GENOMIC DNA]</scope>
    <source>
        <strain evidence="3">CGMCC 1.15053</strain>
    </source>
</reference>